<dbReference type="Gene3D" id="1.25.40.10">
    <property type="entry name" value="Tetratricopeptide repeat domain"/>
    <property type="match status" value="1"/>
</dbReference>
<accession>A0A512M4V5</accession>
<name>A0A512M4V5_9BACT</name>
<dbReference type="Gene3D" id="3.90.1010.20">
    <property type="match status" value="1"/>
</dbReference>
<dbReference type="InterPro" id="IPR011990">
    <property type="entry name" value="TPR-like_helical_dom_sf"/>
</dbReference>
<evidence type="ECO:0000313" key="3">
    <source>
        <dbReference type="EMBL" id="GEP41763.1"/>
    </source>
</evidence>
<dbReference type="EMBL" id="BKAG01000005">
    <property type="protein sequence ID" value="GEP41763.1"/>
    <property type="molecule type" value="Genomic_DNA"/>
</dbReference>
<gene>
    <name evidence="3" type="ORF">BGE01nite_10540</name>
</gene>
<keyword evidence="4" id="KW-1185">Reference proteome</keyword>
<protein>
    <recommendedName>
        <fullName evidence="2">FMN-binding domain-containing protein</fullName>
    </recommendedName>
</protein>
<comment type="caution">
    <text evidence="3">The sequence shown here is derived from an EMBL/GenBank/DDBJ whole genome shotgun (WGS) entry which is preliminary data.</text>
</comment>
<dbReference type="SMART" id="SM00900">
    <property type="entry name" value="FMN_bind"/>
    <property type="match status" value="1"/>
</dbReference>
<dbReference type="GO" id="GO:0010181">
    <property type="term" value="F:FMN binding"/>
    <property type="evidence" value="ECO:0007669"/>
    <property type="project" value="InterPro"/>
</dbReference>
<sequence length="407" mass="44923">MKTTRLLIFLVVAALSHADTIELANGNKVEGKVLENNAEAKTLTVEFTLGGTATQRTVPYASVKAITVNGTRTVLAEAASTTRTPEEVKALIEKIGPTDPEGFKSVRTNYPKTLDLSWPEQPGQGWNNQKNVGQFVWDIINPNASRWREGLKLIHEILDSKPDDSLKLRAQKEIANMHFRFFQDYARAAWWWQQAGIGVDDPPGMHLAECYWRLGSKKMALDFISDAGYLQLDAIKLLGDMGETDRAVEMANEYNEHDAWLLAGDACRLAGRLQEAQTFYEKVINTPPTGQRADRLNRTLGRAKASLDALKLFELADVSKVADGTYKDSSLGYEGQVEVSVKVRGKKIEDVKVTQHKEKQYYSALTDVPAQIISKQGVKGVDATSRATITGEAIINATAKALSQGVQ</sequence>
<dbReference type="Proteomes" id="UP000321577">
    <property type="component" value="Unassembled WGS sequence"/>
</dbReference>
<feature type="domain" description="FMN-binding" evidence="2">
    <location>
        <begin position="332"/>
        <end position="405"/>
    </location>
</feature>
<dbReference type="OrthoDB" id="240053at2"/>
<dbReference type="RefSeq" id="WP_146849223.1">
    <property type="nucleotide sequence ID" value="NZ_BKAG01000005.1"/>
</dbReference>
<evidence type="ECO:0000313" key="4">
    <source>
        <dbReference type="Proteomes" id="UP000321577"/>
    </source>
</evidence>
<evidence type="ECO:0000256" key="1">
    <source>
        <dbReference type="SAM" id="SignalP"/>
    </source>
</evidence>
<feature type="chain" id="PRO_5021793449" description="FMN-binding domain-containing protein" evidence="1">
    <location>
        <begin position="19"/>
        <end position="407"/>
    </location>
</feature>
<dbReference type="AlphaFoldDB" id="A0A512M4V5"/>
<dbReference type="Pfam" id="PF04205">
    <property type="entry name" value="FMN_bind"/>
    <property type="match status" value="1"/>
</dbReference>
<keyword evidence="1" id="KW-0732">Signal</keyword>
<dbReference type="InterPro" id="IPR007329">
    <property type="entry name" value="FMN-bd"/>
</dbReference>
<feature type="signal peptide" evidence="1">
    <location>
        <begin position="1"/>
        <end position="18"/>
    </location>
</feature>
<dbReference type="SUPFAM" id="SSF48452">
    <property type="entry name" value="TPR-like"/>
    <property type="match status" value="1"/>
</dbReference>
<organism evidence="3 4">
    <name type="scientific">Brevifollis gellanilyticus</name>
    <dbReference type="NCBI Taxonomy" id="748831"/>
    <lineage>
        <taxon>Bacteria</taxon>
        <taxon>Pseudomonadati</taxon>
        <taxon>Verrucomicrobiota</taxon>
        <taxon>Verrucomicrobiia</taxon>
        <taxon>Verrucomicrobiales</taxon>
        <taxon>Verrucomicrobiaceae</taxon>
    </lineage>
</organism>
<reference evidence="3 4" key="1">
    <citation type="submission" date="2019-07" db="EMBL/GenBank/DDBJ databases">
        <title>Whole genome shotgun sequence of Brevifollis gellanilyticus NBRC 108608.</title>
        <authorList>
            <person name="Hosoyama A."/>
            <person name="Uohara A."/>
            <person name="Ohji S."/>
            <person name="Ichikawa N."/>
        </authorList>
    </citation>
    <scope>NUCLEOTIDE SEQUENCE [LARGE SCALE GENOMIC DNA]</scope>
    <source>
        <strain evidence="3 4">NBRC 108608</strain>
    </source>
</reference>
<evidence type="ECO:0000259" key="2">
    <source>
        <dbReference type="SMART" id="SM00900"/>
    </source>
</evidence>
<dbReference type="GO" id="GO:0016020">
    <property type="term" value="C:membrane"/>
    <property type="evidence" value="ECO:0007669"/>
    <property type="project" value="InterPro"/>
</dbReference>
<proteinExistence type="predicted"/>